<sequence>MRTVSVTTLARLPPQSGRHPRRVVISASSERSQVWEVQKERQVLRFREPSTGVQVVLIGTMHYNPASIQLVSSTVAGLAADKTLGALVLETCPQRWKGTLAKQPPGSALRSLLDNEFQAAVDAAGGEGTLVLGDQPIDGVMGELKELAAATFQDALSPWAGWARLRTDLSRGYLREFAGLPGVPSLAPTDLLMDPRLLLCLPVSLVRYPLGMLLKSPRFALPTFGVLAGLDQLLNMVPVGSDVAGSYVATPEEIFVTILFACLDVMQVVLLARCFLIGLLEKRNDILASSVRGACLEAAPGTAVVAVLGAAHLNGIQARLLREDPLDGVIPGSKAMHADVGSVTNETCL</sequence>
<organism evidence="1">
    <name type="scientific">Tetraselmis chuii</name>
    <dbReference type="NCBI Taxonomy" id="63592"/>
    <lineage>
        <taxon>Eukaryota</taxon>
        <taxon>Viridiplantae</taxon>
        <taxon>Chlorophyta</taxon>
        <taxon>core chlorophytes</taxon>
        <taxon>Chlorodendrophyceae</taxon>
        <taxon>Chlorodendrales</taxon>
        <taxon>Chlorodendraceae</taxon>
        <taxon>Tetraselmis</taxon>
    </lineage>
</organism>
<dbReference type="PANTHER" id="PTHR21530:SF7">
    <property type="entry name" value="TRAB DOMAIN-CONTAINING PROTEIN"/>
    <property type="match status" value="1"/>
</dbReference>
<name>A0A7S1STV5_9CHLO</name>
<accession>A0A7S1STV5</accession>
<dbReference type="AlphaFoldDB" id="A0A7S1STV5"/>
<dbReference type="InterPro" id="IPR046345">
    <property type="entry name" value="TraB_PrgY-like"/>
</dbReference>
<dbReference type="PANTHER" id="PTHR21530">
    <property type="entry name" value="PHEROMONE SHUTDOWN PROTEIN"/>
    <property type="match status" value="1"/>
</dbReference>
<gene>
    <name evidence="1" type="ORF">TCHU04912_LOCUS8751</name>
</gene>
<reference evidence="1" key="1">
    <citation type="submission" date="2021-01" db="EMBL/GenBank/DDBJ databases">
        <authorList>
            <person name="Corre E."/>
            <person name="Pelletier E."/>
            <person name="Niang G."/>
            <person name="Scheremetjew M."/>
            <person name="Finn R."/>
            <person name="Kale V."/>
            <person name="Holt S."/>
            <person name="Cochrane G."/>
            <person name="Meng A."/>
            <person name="Brown T."/>
            <person name="Cohen L."/>
        </authorList>
    </citation>
    <scope>NUCLEOTIDE SEQUENCE</scope>
    <source>
        <strain evidence="1">PLY429</strain>
    </source>
</reference>
<evidence type="ECO:0008006" key="2">
    <source>
        <dbReference type="Google" id="ProtNLM"/>
    </source>
</evidence>
<evidence type="ECO:0000313" key="1">
    <source>
        <dbReference type="EMBL" id="CAD9206515.1"/>
    </source>
</evidence>
<protein>
    <recommendedName>
        <fullName evidence="2">TraB domain-containing protein</fullName>
    </recommendedName>
</protein>
<proteinExistence type="predicted"/>
<dbReference type="EMBL" id="HBGG01017057">
    <property type="protein sequence ID" value="CAD9206515.1"/>
    <property type="molecule type" value="Transcribed_RNA"/>
</dbReference>